<proteinExistence type="predicted"/>
<dbReference type="EMBL" id="CAJPIN010019864">
    <property type="protein sequence ID" value="CAG2062355.1"/>
    <property type="molecule type" value="Genomic_DNA"/>
</dbReference>
<accession>A0ABN7P391</accession>
<organism evidence="2 3">
    <name type="scientific">Timema podura</name>
    <name type="common">Walking stick</name>
    <dbReference type="NCBI Taxonomy" id="61482"/>
    <lineage>
        <taxon>Eukaryota</taxon>
        <taxon>Metazoa</taxon>
        <taxon>Ecdysozoa</taxon>
        <taxon>Arthropoda</taxon>
        <taxon>Hexapoda</taxon>
        <taxon>Insecta</taxon>
        <taxon>Pterygota</taxon>
        <taxon>Neoptera</taxon>
        <taxon>Polyneoptera</taxon>
        <taxon>Phasmatodea</taxon>
        <taxon>Timematodea</taxon>
        <taxon>Timematoidea</taxon>
        <taxon>Timematidae</taxon>
        <taxon>Timema</taxon>
    </lineage>
</organism>
<sequence length="107" mass="11796">MKLTLVLTVSLLAVCLHGAINLCRYRGLNPGAPAQKFDTLPLDRQATSRLSVLATELSEIFHMGLKPRTEADFDDYLDSLLDGIRTYASEMGLDPLPLPDYTESLSI</sequence>
<keyword evidence="3" id="KW-1185">Reference proteome</keyword>
<feature type="non-terminal residue" evidence="2">
    <location>
        <position position="107"/>
    </location>
</feature>
<evidence type="ECO:0000313" key="2">
    <source>
        <dbReference type="EMBL" id="CAG2062355.1"/>
    </source>
</evidence>
<feature type="chain" id="PRO_5046612151" evidence="1">
    <location>
        <begin position="19"/>
        <end position="107"/>
    </location>
</feature>
<dbReference type="Proteomes" id="UP001153148">
    <property type="component" value="Unassembled WGS sequence"/>
</dbReference>
<evidence type="ECO:0000313" key="3">
    <source>
        <dbReference type="Proteomes" id="UP001153148"/>
    </source>
</evidence>
<reference evidence="2" key="1">
    <citation type="submission" date="2021-03" db="EMBL/GenBank/DDBJ databases">
        <authorList>
            <person name="Tran Van P."/>
        </authorList>
    </citation>
    <scope>NUCLEOTIDE SEQUENCE</scope>
</reference>
<comment type="caution">
    <text evidence="2">The sequence shown here is derived from an EMBL/GenBank/DDBJ whole genome shotgun (WGS) entry which is preliminary data.</text>
</comment>
<name>A0ABN7P391_TIMPD</name>
<keyword evidence="1" id="KW-0732">Signal</keyword>
<feature type="signal peptide" evidence="1">
    <location>
        <begin position="1"/>
        <end position="18"/>
    </location>
</feature>
<evidence type="ECO:0000256" key="1">
    <source>
        <dbReference type="SAM" id="SignalP"/>
    </source>
</evidence>
<gene>
    <name evidence="2" type="ORF">TPAB3V08_LOCUS9306</name>
</gene>
<protein>
    <submittedName>
        <fullName evidence="2">Uncharacterized protein</fullName>
    </submittedName>
</protein>